<evidence type="ECO:0000259" key="2">
    <source>
        <dbReference type="PROSITE" id="PS50883"/>
    </source>
</evidence>
<dbReference type="InterPro" id="IPR035919">
    <property type="entry name" value="EAL_sf"/>
</dbReference>
<dbReference type="InterPro" id="IPR000160">
    <property type="entry name" value="GGDEF_dom"/>
</dbReference>
<dbReference type="Pfam" id="PF03707">
    <property type="entry name" value="MHYT"/>
    <property type="match status" value="2"/>
</dbReference>
<dbReference type="PROSITE" id="PS50887">
    <property type="entry name" value="GGDEF"/>
    <property type="match status" value="1"/>
</dbReference>
<proteinExistence type="predicted"/>
<dbReference type="GO" id="GO:0016020">
    <property type="term" value="C:membrane"/>
    <property type="evidence" value="ECO:0007669"/>
    <property type="project" value="UniProtKB-UniRule"/>
</dbReference>
<feature type="domain" description="EAL" evidence="2">
    <location>
        <begin position="460"/>
        <end position="713"/>
    </location>
</feature>
<dbReference type="RefSeq" id="WP_271427892.1">
    <property type="nucleotide sequence ID" value="NZ_JAQIPB010000003.1"/>
</dbReference>
<dbReference type="InterPro" id="IPR043128">
    <property type="entry name" value="Rev_trsase/Diguanyl_cyclase"/>
</dbReference>
<evidence type="ECO:0000259" key="3">
    <source>
        <dbReference type="PROSITE" id="PS50887"/>
    </source>
</evidence>
<dbReference type="Gene3D" id="3.20.20.450">
    <property type="entry name" value="EAL domain"/>
    <property type="match status" value="1"/>
</dbReference>
<dbReference type="CDD" id="cd01948">
    <property type="entry name" value="EAL"/>
    <property type="match status" value="1"/>
</dbReference>
<dbReference type="Pfam" id="PF00990">
    <property type="entry name" value="GGDEF"/>
    <property type="match status" value="1"/>
</dbReference>
<dbReference type="SUPFAM" id="SSF55073">
    <property type="entry name" value="Nucleotide cyclase"/>
    <property type="match status" value="1"/>
</dbReference>
<feature type="domain" description="GGDEF" evidence="3">
    <location>
        <begin position="318"/>
        <end position="451"/>
    </location>
</feature>
<evidence type="ECO:0000256" key="1">
    <source>
        <dbReference type="PROSITE-ProRule" id="PRU00244"/>
    </source>
</evidence>
<keyword evidence="1" id="KW-1133">Transmembrane helix</keyword>
<dbReference type="SMART" id="SM00267">
    <property type="entry name" value="GGDEF"/>
    <property type="match status" value="1"/>
</dbReference>
<protein>
    <submittedName>
        <fullName evidence="5">EAL domain-containing protein</fullName>
    </submittedName>
</protein>
<dbReference type="SUPFAM" id="SSF141868">
    <property type="entry name" value="EAL domain-like"/>
    <property type="match status" value="1"/>
</dbReference>
<dbReference type="CDD" id="cd01949">
    <property type="entry name" value="GGDEF"/>
    <property type="match status" value="1"/>
</dbReference>
<dbReference type="PANTHER" id="PTHR44757">
    <property type="entry name" value="DIGUANYLATE CYCLASE DGCP"/>
    <property type="match status" value="1"/>
</dbReference>
<gene>
    <name evidence="5" type="ORF">PGB34_09790</name>
</gene>
<keyword evidence="1" id="KW-0472">Membrane</keyword>
<feature type="transmembrane region" description="Helical" evidence="1">
    <location>
        <begin position="85"/>
        <end position="105"/>
    </location>
</feature>
<dbReference type="EMBL" id="JAQIPB010000003">
    <property type="protein sequence ID" value="MDA7416655.1"/>
    <property type="molecule type" value="Genomic_DNA"/>
</dbReference>
<feature type="transmembrane region" description="Helical" evidence="1">
    <location>
        <begin position="112"/>
        <end position="131"/>
    </location>
</feature>
<dbReference type="FunFam" id="3.20.20.450:FF:000001">
    <property type="entry name" value="Cyclic di-GMP phosphodiesterase yahA"/>
    <property type="match status" value="1"/>
</dbReference>
<dbReference type="Gene3D" id="3.30.70.270">
    <property type="match status" value="1"/>
</dbReference>
<dbReference type="Proteomes" id="UP001212602">
    <property type="component" value="Unassembled WGS sequence"/>
</dbReference>
<feature type="domain" description="MHYT" evidence="4">
    <location>
        <begin position="11"/>
        <end position="206"/>
    </location>
</feature>
<dbReference type="InterPro" id="IPR005330">
    <property type="entry name" value="MHYT_dom"/>
</dbReference>
<dbReference type="InterPro" id="IPR001633">
    <property type="entry name" value="EAL_dom"/>
</dbReference>
<dbReference type="NCBIfam" id="TIGR00254">
    <property type="entry name" value="GGDEF"/>
    <property type="match status" value="1"/>
</dbReference>
<name>A0AAE3N669_9BURK</name>
<reference evidence="5" key="1">
    <citation type="submission" date="2023-01" db="EMBL/GenBank/DDBJ databases">
        <title>Xenophilus mangrovi sp. nov., isolated from soil of Mangrove nature reserve.</title>
        <authorList>
            <person name="Xu S."/>
            <person name="Liu Z."/>
            <person name="Xu Y."/>
        </authorList>
    </citation>
    <scope>NUCLEOTIDE SEQUENCE</scope>
    <source>
        <strain evidence="5">YW8</strain>
    </source>
</reference>
<keyword evidence="6" id="KW-1185">Reference proteome</keyword>
<dbReference type="PROSITE" id="PS50924">
    <property type="entry name" value="MHYT"/>
    <property type="match status" value="1"/>
</dbReference>
<feature type="transmembrane region" description="Helical" evidence="1">
    <location>
        <begin position="14"/>
        <end position="34"/>
    </location>
</feature>
<dbReference type="PROSITE" id="PS50883">
    <property type="entry name" value="EAL"/>
    <property type="match status" value="1"/>
</dbReference>
<organism evidence="5 6">
    <name type="scientific">Xenophilus arseniciresistens</name>
    <dbReference type="NCBI Taxonomy" id="1283306"/>
    <lineage>
        <taxon>Bacteria</taxon>
        <taxon>Pseudomonadati</taxon>
        <taxon>Pseudomonadota</taxon>
        <taxon>Betaproteobacteria</taxon>
        <taxon>Burkholderiales</taxon>
        <taxon>Comamonadaceae</taxon>
        <taxon>Xenophilus</taxon>
    </lineage>
</organism>
<dbReference type="Pfam" id="PF00563">
    <property type="entry name" value="EAL"/>
    <property type="match status" value="1"/>
</dbReference>
<feature type="transmembrane region" description="Helical" evidence="1">
    <location>
        <begin position="143"/>
        <end position="166"/>
    </location>
</feature>
<evidence type="ECO:0000313" key="5">
    <source>
        <dbReference type="EMBL" id="MDA7416655.1"/>
    </source>
</evidence>
<dbReference type="InterPro" id="IPR052155">
    <property type="entry name" value="Biofilm_reg_signaling"/>
</dbReference>
<feature type="transmembrane region" description="Helical" evidence="1">
    <location>
        <begin position="217"/>
        <end position="243"/>
    </location>
</feature>
<accession>A0AAE3N669</accession>
<dbReference type="PANTHER" id="PTHR44757:SF2">
    <property type="entry name" value="BIOFILM ARCHITECTURE MAINTENANCE PROTEIN MBAA"/>
    <property type="match status" value="1"/>
</dbReference>
<feature type="transmembrane region" description="Helical" evidence="1">
    <location>
        <begin position="178"/>
        <end position="197"/>
    </location>
</feature>
<dbReference type="AlphaFoldDB" id="A0AAE3N669"/>
<sequence length="730" mass="78465">MPPAAFLKTSHDPWFVAASLLVAAFAAYVALDLARRVRRDGQPNPLWWFGGSLAMGTGVWSMHFVGMLGFDAEGLVLGYRWLPTLFSWLAAVVAAAVALGIASRARRLDLRLLLLGSTSMAAAICTMHYLGMHAIELAPPIVWSMPMVLASIGVAWVASAAALGLFFGLREQRGRRRYALQVGSAVLMAGAIGGMHYTGMAAAQLPVGTVCLSANSLAGAPLALMVTVATVFILGGVMLLLMLDAMAYNRESQLTESLHQANHDLRRANDRLQRKAFEDPLTGLPNRALFDDRLQHAVTRVARTLRNQNQAVSAKSRERVAVLFFDLDGFKPINDSFGHEVGDKVLRSVALRLQQSVRESDTLARLGGDEFVVMVEAADAQAVAMGVAQRLIDSLRRPLIVDGKEMSLSCSIGMAVFPDHDDAGQRLLACADAAMYTAKRAGGGTCVVYDQSMAGDSTEQLALREALRHALDHGELQLHYQPKITAQSGEVHGFEALLRWHHPERGLISPSTFVPLAERFGLIGSIGAWVIEEACAQLARWHADGLHCRVAINLSPYQLRNPNLAGQIRDALLRHGIEPSQLVCEITESALIETMNTEGATLAELAALGVRLAIDDFGTGYSSLAHLKHIPAGQLKIDRSFVSGLASDADARAMVDAIVRLAHALRMEVVAEGVETSDQQRLLAELGCDVLQGFVFARPMPAAEVAQWLQAKGSEPASAPALAPASSPTA</sequence>
<dbReference type="InterPro" id="IPR029787">
    <property type="entry name" value="Nucleotide_cyclase"/>
</dbReference>
<dbReference type="SMART" id="SM00052">
    <property type="entry name" value="EAL"/>
    <property type="match status" value="1"/>
</dbReference>
<keyword evidence="1" id="KW-0812">Transmembrane</keyword>
<evidence type="ECO:0000313" key="6">
    <source>
        <dbReference type="Proteomes" id="UP001212602"/>
    </source>
</evidence>
<comment type="caution">
    <text evidence="5">The sequence shown here is derived from an EMBL/GenBank/DDBJ whole genome shotgun (WGS) entry which is preliminary data.</text>
</comment>
<feature type="transmembrane region" description="Helical" evidence="1">
    <location>
        <begin position="46"/>
        <end position="65"/>
    </location>
</feature>
<evidence type="ECO:0000259" key="4">
    <source>
        <dbReference type="PROSITE" id="PS50924"/>
    </source>
</evidence>